<protein>
    <recommendedName>
        <fullName evidence="9">Bidirectional sugar transporter SWEET</fullName>
    </recommendedName>
</protein>
<keyword evidence="5 9" id="KW-0812">Transmembrane</keyword>
<evidence type="ECO:0000256" key="5">
    <source>
        <dbReference type="ARBA" id="ARBA00022692"/>
    </source>
</evidence>
<feature type="transmembrane region" description="Helical" evidence="9">
    <location>
        <begin position="66"/>
        <end position="89"/>
    </location>
</feature>
<evidence type="ECO:0000313" key="11">
    <source>
        <dbReference type="Proteomes" id="UP000886520"/>
    </source>
</evidence>
<evidence type="ECO:0000256" key="6">
    <source>
        <dbReference type="ARBA" id="ARBA00022737"/>
    </source>
</evidence>
<feature type="transmembrane region" description="Helical" evidence="9">
    <location>
        <begin position="126"/>
        <end position="147"/>
    </location>
</feature>
<keyword evidence="6" id="KW-0677">Repeat</keyword>
<dbReference type="Proteomes" id="UP000886520">
    <property type="component" value="Chromosome 16"/>
</dbReference>
<feature type="transmembrane region" description="Helical" evidence="9">
    <location>
        <begin position="41"/>
        <end position="60"/>
    </location>
</feature>
<dbReference type="PANTHER" id="PTHR10791">
    <property type="entry name" value="RAG1-ACTIVATING PROTEIN 1"/>
    <property type="match status" value="1"/>
</dbReference>
<name>A0A9D4UIB3_ADICA</name>
<dbReference type="GO" id="GO:0005886">
    <property type="term" value="C:plasma membrane"/>
    <property type="evidence" value="ECO:0007669"/>
    <property type="project" value="UniProtKB-SubCell"/>
</dbReference>
<evidence type="ECO:0000256" key="1">
    <source>
        <dbReference type="ARBA" id="ARBA00004127"/>
    </source>
</evidence>
<organism evidence="10 11">
    <name type="scientific">Adiantum capillus-veneris</name>
    <name type="common">Maidenhair fern</name>
    <dbReference type="NCBI Taxonomy" id="13818"/>
    <lineage>
        <taxon>Eukaryota</taxon>
        <taxon>Viridiplantae</taxon>
        <taxon>Streptophyta</taxon>
        <taxon>Embryophyta</taxon>
        <taxon>Tracheophyta</taxon>
        <taxon>Polypodiopsida</taxon>
        <taxon>Polypodiidae</taxon>
        <taxon>Polypodiales</taxon>
        <taxon>Pteridineae</taxon>
        <taxon>Pteridaceae</taxon>
        <taxon>Vittarioideae</taxon>
        <taxon>Adiantum</taxon>
    </lineage>
</organism>
<accession>A0A9D4UIB3</accession>
<evidence type="ECO:0000256" key="9">
    <source>
        <dbReference type="RuleBase" id="RU910715"/>
    </source>
</evidence>
<comment type="caution">
    <text evidence="10">The sequence shown here is derived from an EMBL/GenBank/DDBJ whole genome shotgun (WGS) entry which is preliminary data.</text>
</comment>
<dbReference type="FunFam" id="1.20.1280.290:FF:000001">
    <property type="entry name" value="Bidirectional sugar transporter SWEET"/>
    <property type="match status" value="1"/>
</dbReference>
<feature type="transmembrane region" description="Helical" evidence="9">
    <location>
        <begin position="159"/>
        <end position="178"/>
    </location>
</feature>
<dbReference type="EMBL" id="JABFUD020000016">
    <property type="protein sequence ID" value="KAI5068428.1"/>
    <property type="molecule type" value="Genomic_DNA"/>
</dbReference>
<dbReference type="PANTHER" id="PTHR10791:SF142">
    <property type="entry name" value="BIDIRECTIONAL SUGAR TRANSPORTER SWEET16"/>
    <property type="match status" value="1"/>
</dbReference>
<evidence type="ECO:0000256" key="3">
    <source>
        <dbReference type="ARBA" id="ARBA00022448"/>
    </source>
</evidence>
<feature type="transmembrane region" description="Helical" evidence="9">
    <location>
        <begin position="101"/>
        <end position="120"/>
    </location>
</feature>
<keyword evidence="4 9" id="KW-0762">Sugar transport</keyword>
<dbReference type="AlphaFoldDB" id="A0A9D4UIB3"/>
<comment type="subcellular location">
    <subcellularLocation>
        <location evidence="9">Cell membrane</location>
        <topology evidence="9">Multi-pass membrane protein</topology>
    </subcellularLocation>
    <subcellularLocation>
        <location evidence="1">Endomembrane system</location>
        <topology evidence="1">Multi-pass membrane protein</topology>
    </subcellularLocation>
</comment>
<gene>
    <name evidence="10" type="ORF">GOP47_0016773</name>
</gene>
<keyword evidence="7 9" id="KW-1133">Transmembrane helix</keyword>
<dbReference type="GO" id="GO:0051119">
    <property type="term" value="F:sugar transmembrane transporter activity"/>
    <property type="evidence" value="ECO:0007669"/>
    <property type="project" value="InterPro"/>
</dbReference>
<evidence type="ECO:0000256" key="7">
    <source>
        <dbReference type="ARBA" id="ARBA00022989"/>
    </source>
</evidence>
<proteinExistence type="inferred from homology"/>
<dbReference type="FunFam" id="1.20.1280.290:FF:000002">
    <property type="entry name" value="Bidirectional sugar transporter SWEET"/>
    <property type="match status" value="1"/>
</dbReference>
<evidence type="ECO:0000256" key="2">
    <source>
        <dbReference type="ARBA" id="ARBA00007809"/>
    </source>
</evidence>
<dbReference type="InterPro" id="IPR004316">
    <property type="entry name" value="SWEET_rpt"/>
</dbReference>
<dbReference type="Pfam" id="PF03083">
    <property type="entry name" value="MtN3_slv"/>
    <property type="match status" value="2"/>
</dbReference>
<reference evidence="10" key="1">
    <citation type="submission" date="2021-01" db="EMBL/GenBank/DDBJ databases">
        <title>Adiantum capillus-veneris genome.</title>
        <authorList>
            <person name="Fang Y."/>
            <person name="Liao Q."/>
        </authorList>
    </citation>
    <scope>NUCLEOTIDE SEQUENCE</scope>
    <source>
        <strain evidence="10">H3</strain>
        <tissue evidence="10">Leaf</tissue>
    </source>
</reference>
<keyword evidence="3 9" id="KW-0813">Transport</keyword>
<keyword evidence="8 9" id="KW-0472">Membrane</keyword>
<sequence length="255" mass="28327">MGWPSLVLGVLGNILSLSVKPVALVPTFWRIYKKGTTEEFLVDPYVASLMNGMLWLYYGILDPHGLSIATVSGVGCGVQVFYISIYFWFASKKQRVRVVSLVGLACTIVGAVVVTTMLLARAPLRLSIVGIITDITTIVVYSSLLTIMGHVVKTKSVEFMPFLPSLFLCLNGGTWMAYGITMQDLFIEVPYAIGFLLGVIQLILFIRFWKPIKHAYKDDLCMQVVHTIDIEKIDIGNHIAKKLENFDIGNQMAKS</sequence>
<dbReference type="InterPro" id="IPR047664">
    <property type="entry name" value="SWEET"/>
</dbReference>
<comment type="similarity">
    <text evidence="2 9">Belongs to the SWEET sugar transporter family.</text>
</comment>
<evidence type="ECO:0000256" key="4">
    <source>
        <dbReference type="ARBA" id="ARBA00022597"/>
    </source>
</evidence>
<dbReference type="OrthoDB" id="409725at2759"/>
<evidence type="ECO:0000313" key="10">
    <source>
        <dbReference type="EMBL" id="KAI5068428.1"/>
    </source>
</evidence>
<evidence type="ECO:0000256" key="8">
    <source>
        <dbReference type="ARBA" id="ARBA00023136"/>
    </source>
</evidence>
<feature type="transmembrane region" description="Helical" evidence="9">
    <location>
        <begin position="190"/>
        <end position="209"/>
    </location>
</feature>
<comment type="function">
    <text evidence="9">Mediates both low-affinity uptake and efflux of sugar across the membrane.</text>
</comment>
<dbReference type="GO" id="GO:0012505">
    <property type="term" value="C:endomembrane system"/>
    <property type="evidence" value="ECO:0007669"/>
    <property type="project" value="UniProtKB-SubCell"/>
</dbReference>
<keyword evidence="11" id="KW-1185">Reference proteome</keyword>
<dbReference type="Gene3D" id="1.20.1280.290">
    <property type="match status" value="2"/>
</dbReference>
<feature type="transmembrane region" description="Helical" evidence="9">
    <location>
        <begin position="6"/>
        <end position="29"/>
    </location>
</feature>